<keyword evidence="2" id="KW-1185">Reference proteome</keyword>
<dbReference type="OrthoDB" id="2292651at2"/>
<dbReference type="Proteomes" id="UP000223559">
    <property type="component" value="Chromosome"/>
</dbReference>
<accession>A0A2D1KLR8</accession>
<sequence>MNANLPLASLPTDQKDYVLNVYRYRNHLVGVIERTSLLQLFELAEFVKPANYIAWRFRLYWPSPLLNIDGMPATDKYLLKKLTAISTDFRIPIYGQYQAGSRNHYD</sequence>
<evidence type="ECO:0000313" key="2">
    <source>
        <dbReference type="Proteomes" id="UP000223559"/>
    </source>
</evidence>
<reference evidence="1 2" key="1">
    <citation type="submission" date="2016-10" db="EMBL/GenBank/DDBJ databases">
        <title>The whole genome sequencing and assembly of L. cotyniformis subsp. torquens DSM 20004 strain.</title>
        <authorList>
            <person name="Park M.-K."/>
            <person name="Lee Y.-J."/>
            <person name="Yi H."/>
            <person name="Bahn Y.-S."/>
            <person name="Kim J.F."/>
            <person name="Lee D.-W."/>
        </authorList>
    </citation>
    <scope>NUCLEOTIDE SEQUENCE [LARGE SCALE GENOMIC DNA]</scope>
    <source>
        <strain evidence="1 2">DSM 20004</strain>
    </source>
</reference>
<dbReference type="AlphaFoldDB" id="A0A2D1KLR8"/>
<protein>
    <submittedName>
        <fullName evidence="1">Uncharacterized protein</fullName>
    </submittedName>
</protein>
<gene>
    <name evidence="1" type="ORF">LC20004_03630</name>
</gene>
<organism evidence="1 2">
    <name type="scientific">Loigolactobacillus coryniformis subsp. torquens DSM 20004 = KCTC 3535</name>
    <dbReference type="NCBI Taxonomy" id="1423822"/>
    <lineage>
        <taxon>Bacteria</taxon>
        <taxon>Bacillati</taxon>
        <taxon>Bacillota</taxon>
        <taxon>Bacilli</taxon>
        <taxon>Lactobacillales</taxon>
        <taxon>Lactobacillaceae</taxon>
        <taxon>Loigolactobacillus</taxon>
    </lineage>
</organism>
<name>A0A2D1KLR8_9LACO</name>
<dbReference type="RefSeq" id="WP_010013542.1">
    <property type="nucleotide sequence ID" value="NZ_AEOS01000168.1"/>
</dbReference>
<evidence type="ECO:0000313" key="1">
    <source>
        <dbReference type="EMBL" id="ATO43048.1"/>
    </source>
</evidence>
<dbReference type="EMBL" id="CP017697">
    <property type="protein sequence ID" value="ATO43048.1"/>
    <property type="molecule type" value="Genomic_DNA"/>
</dbReference>
<proteinExistence type="predicted"/>
<dbReference type="KEGG" id="lcy:LC20004_03630"/>